<dbReference type="Pfam" id="PF00627">
    <property type="entry name" value="UBA"/>
    <property type="match status" value="2"/>
</dbReference>
<evidence type="ECO:0000256" key="1">
    <source>
        <dbReference type="ARBA" id="ARBA00009878"/>
    </source>
</evidence>
<dbReference type="FunCoup" id="A0A6P8I2V1">
    <property type="interactions" value="3523"/>
</dbReference>
<dbReference type="KEGG" id="aten:116298505"/>
<dbReference type="Gene3D" id="3.10.20.90">
    <property type="entry name" value="Phosphatidylinositol 3-kinase Catalytic Subunit, Chain A, domain 1"/>
    <property type="match status" value="1"/>
</dbReference>
<dbReference type="AlphaFoldDB" id="A0A6P8I2V1"/>
<feature type="compositionally biased region" description="Polar residues" evidence="9">
    <location>
        <begin position="145"/>
        <end position="163"/>
    </location>
</feature>
<dbReference type="FunFam" id="1.10.10.540:FF:000001">
    <property type="entry name" value="UV excision repair protein RAD23 B"/>
    <property type="match status" value="1"/>
</dbReference>
<keyword evidence="6 8" id="KW-0234">DNA repair</keyword>
<dbReference type="CDD" id="cd14380">
    <property type="entry name" value="UBA2_Rad23"/>
    <property type="match status" value="1"/>
</dbReference>
<comment type="function">
    <text evidence="8">Multiubiquitin chain receptor involved in modulation of proteasomal degradation. Involved in nucleotide excision repair.</text>
</comment>
<dbReference type="NCBIfam" id="TIGR00601">
    <property type="entry name" value="rad23"/>
    <property type="match status" value="1"/>
</dbReference>
<feature type="region of interest" description="Disordered" evidence="9">
    <location>
        <begin position="307"/>
        <end position="343"/>
    </location>
</feature>
<dbReference type="RefSeq" id="XP_031562864.1">
    <property type="nucleotide sequence ID" value="XM_031707004.1"/>
</dbReference>
<dbReference type="PANTHER" id="PTHR10621:SF0">
    <property type="entry name" value="UV EXCISION REPAIR PROTEIN RAD23"/>
    <property type="match status" value="1"/>
</dbReference>
<evidence type="ECO:0000256" key="6">
    <source>
        <dbReference type="ARBA" id="ARBA00023204"/>
    </source>
</evidence>
<feature type="domain" description="Ubiquitin-like" evidence="11">
    <location>
        <begin position="1"/>
        <end position="79"/>
    </location>
</feature>
<dbReference type="GO" id="GO:0000502">
    <property type="term" value="C:proteasome complex"/>
    <property type="evidence" value="ECO:0007669"/>
    <property type="project" value="UniProtKB-KW"/>
</dbReference>
<dbReference type="SUPFAM" id="SSF46934">
    <property type="entry name" value="UBA-like"/>
    <property type="match status" value="2"/>
</dbReference>
<keyword evidence="2" id="KW-0597">Phosphoprotein</keyword>
<evidence type="ECO:0000256" key="8">
    <source>
        <dbReference type="RuleBase" id="RU367049"/>
    </source>
</evidence>
<feature type="compositionally biased region" description="Basic and acidic residues" evidence="9">
    <location>
        <begin position="113"/>
        <end position="143"/>
    </location>
</feature>
<evidence type="ECO:0000256" key="9">
    <source>
        <dbReference type="SAM" id="MobiDB-lite"/>
    </source>
</evidence>
<dbReference type="SUPFAM" id="SSF54236">
    <property type="entry name" value="Ubiquitin-like"/>
    <property type="match status" value="1"/>
</dbReference>
<evidence type="ECO:0000256" key="2">
    <source>
        <dbReference type="ARBA" id="ARBA00022553"/>
    </source>
</evidence>
<dbReference type="InterPro" id="IPR041811">
    <property type="entry name" value="RAD23A/B_UBA1"/>
</dbReference>
<dbReference type="GO" id="GO:0005654">
    <property type="term" value="C:nucleoplasm"/>
    <property type="evidence" value="ECO:0007669"/>
    <property type="project" value="TreeGrafter"/>
</dbReference>
<dbReference type="GO" id="GO:0031593">
    <property type="term" value="F:polyubiquitin modification-dependent protein binding"/>
    <property type="evidence" value="ECO:0007669"/>
    <property type="project" value="UniProtKB-UniRule"/>
</dbReference>
<dbReference type="GO" id="GO:0043161">
    <property type="term" value="P:proteasome-mediated ubiquitin-dependent protein catabolic process"/>
    <property type="evidence" value="ECO:0007669"/>
    <property type="project" value="UniProtKB-UniRule"/>
</dbReference>
<dbReference type="PANTHER" id="PTHR10621">
    <property type="entry name" value="UV EXCISION REPAIR PROTEIN RAD23"/>
    <property type="match status" value="1"/>
</dbReference>
<dbReference type="GO" id="GO:0005829">
    <property type="term" value="C:cytosol"/>
    <property type="evidence" value="ECO:0007669"/>
    <property type="project" value="TreeGrafter"/>
</dbReference>
<dbReference type="Gene3D" id="1.10.8.10">
    <property type="entry name" value="DNA helicase RuvA subunit, C-terminal domain"/>
    <property type="match status" value="2"/>
</dbReference>
<dbReference type="SMART" id="SM00213">
    <property type="entry name" value="UBQ"/>
    <property type="match status" value="1"/>
</dbReference>
<feature type="compositionally biased region" description="Low complexity" evidence="9">
    <location>
        <begin position="79"/>
        <end position="112"/>
    </location>
</feature>
<dbReference type="Pfam" id="PF09280">
    <property type="entry name" value="XPC-binding"/>
    <property type="match status" value="1"/>
</dbReference>
<dbReference type="SMART" id="SM00727">
    <property type="entry name" value="STI1"/>
    <property type="match status" value="1"/>
</dbReference>
<feature type="domain" description="UBA" evidence="10">
    <location>
        <begin position="352"/>
        <end position="392"/>
    </location>
</feature>
<evidence type="ECO:0000259" key="10">
    <source>
        <dbReference type="PROSITE" id="PS50030"/>
    </source>
</evidence>
<feature type="domain" description="UBA" evidence="10">
    <location>
        <begin position="178"/>
        <end position="218"/>
    </location>
</feature>
<dbReference type="FunFam" id="1.10.8.10:FF:000003">
    <property type="entry name" value="UV excision repair protein RAD23 homolog"/>
    <property type="match status" value="1"/>
</dbReference>
<evidence type="ECO:0000313" key="12">
    <source>
        <dbReference type="Proteomes" id="UP000515163"/>
    </source>
</evidence>
<dbReference type="SUPFAM" id="SSF101238">
    <property type="entry name" value="XPC-binding domain"/>
    <property type="match status" value="1"/>
</dbReference>
<dbReference type="InterPro" id="IPR000626">
    <property type="entry name" value="Ubiquitin-like_dom"/>
</dbReference>
<keyword evidence="12" id="KW-1185">Reference proteome</keyword>
<gene>
    <name evidence="13" type="primary">LOC116298505</name>
</gene>
<dbReference type="Gene3D" id="1.10.10.540">
    <property type="entry name" value="XPC-binding domain"/>
    <property type="match status" value="1"/>
</dbReference>
<dbReference type="InterPro" id="IPR004806">
    <property type="entry name" value="Rad23"/>
</dbReference>
<evidence type="ECO:0000256" key="4">
    <source>
        <dbReference type="ARBA" id="ARBA00022763"/>
    </source>
</evidence>
<dbReference type="CDD" id="cd01805">
    <property type="entry name" value="Ubl_Rad23"/>
    <property type="match status" value="1"/>
</dbReference>
<feature type="region of interest" description="Disordered" evidence="9">
    <location>
        <begin position="78"/>
        <end position="166"/>
    </location>
</feature>
<dbReference type="FunFam" id="1.10.8.10:FF:000002">
    <property type="entry name" value="UV excision repair protein RAD23 homolog"/>
    <property type="match status" value="1"/>
</dbReference>
<dbReference type="InterPro" id="IPR015360">
    <property type="entry name" value="XPC-bd"/>
</dbReference>
<evidence type="ECO:0000313" key="13">
    <source>
        <dbReference type="RefSeq" id="XP_031562864.1"/>
    </source>
</evidence>
<dbReference type="Proteomes" id="UP000515163">
    <property type="component" value="Unplaced"/>
</dbReference>
<dbReference type="GeneID" id="116298505"/>
<dbReference type="InterPro" id="IPR036353">
    <property type="entry name" value="XPC-bd_sf"/>
</dbReference>
<evidence type="ECO:0000259" key="11">
    <source>
        <dbReference type="PROSITE" id="PS50053"/>
    </source>
</evidence>
<dbReference type="Pfam" id="PF00240">
    <property type="entry name" value="ubiquitin"/>
    <property type="match status" value="1"/>
</dbReference>
<dbReference type="InterPro" id="IPR006636">
    <property type="entry name" value="STI1_HS-bd"/>
</dbReference>
<dbReference type="InParanoid" id="A0A6P8I2V1"/>
<comment type="subcellular location">
    <subcellularLocation>
        <location evidence="8">Nucleus</location>
    </subcellularLocation>
    <subcellularLocation>
        <location evidence="8">Cytoplasm</location>
    </subcellularLocation>
</comment>
<keyword evidence="4 8" id="KW-0227">DNA damage</keyword>
<evidence type="ECO:0000256" key="5">
    <source>
        <dbReference type="ARBA" id="ARBA00022942"/>
    </source>
</evidence>
<keyword evidence="5" id="KW-0647">Proteasome</keyword>
<dbReference type="SMART" id="SM00165">
    <property type="entry name" value="UBA"/>
    <property type="match status" value="2"/>
</dbReference>
<feature type="region of interest" description="Disordered" evidence="9">
    <location>
        <begin position="224"/>
        <end position="250"/>
    </location>
</feature>
<dbReference type="FunFam" id="3.10.20.90:FF:000254">
    <property type="entry name" value="UV excision repair protein Rad23"/>
    <property type="match status" value="1"/>
</dbReference>
<organism evidence="12 13">
    <name type="scientific">Actinia tenebrosa</name>
    <name type="common">Australian red waratah sea anemone</name>
    <dbReference type="NCBI Taxonomy" id="6105"/>
    <lineage>
        <taxon>Eukaryota</taxon>
        <taxon>Metazoa</taxon>
        <taxon>Cnidaria</taxon>
        <taxon>Anthozoa</taxon>
        <taxon>Hexacorallia</taxon>
        <taxon>Actiniaria</taxon>
        <taxon>Actiniidae</taxon>
        <taxon>Actinia</taxon>
    </lineage>
</organism>
<name>A0A6P8I2V1_ACTTE</name>
<feature type="compositionally biased region" description="Low complexity" evidence="9">
    <location>
        <begin position="311"/>
        <end position="329"/>
    </location>
</feature>
<dbReference type="OrthoDB" id="419317at2759"/>
<protein>
    <recommendedName>
        <fullName evidence="8">UV excision repair protein RAD23</fullName>
    </recommendedName>
</protein>
<keyword evidence="8" id="KW-0963">Cytoplasm</keyword>
<dbReference type="PROSITE" id="PS50053">
    <property type="entry name" value="UBIQUITIN_2"/>
    <property type="match status" value="1"/>
</dbReference>
<dbReference type="PROSITE" id="PS50030">
    <property type="entry name" value="UBA"/>
    <property type="match status" value="2"/>
</dbReference>
<comment type="similarity">
    <text evidence="1 8">Belongs to the RAD23 family.</text>
</comment>
<proteinExistence type="inferred from homology"/>
<reference evidence="13" key="1">
    <citation type="submission" date="2025-08" db="UniProtKB">
        <authorList>
            <consortium name="RefSeq"/>
        </authorList>
    </citation>
    <scope>IDENTIFICATION</scope>
    <source>
        <tissue evidence="13">Tentacle</tissue>
    </source>
</reference>
<dbReference type="PRINTS" id="PR01839">
    <property type="entry name" value="RAD23PROTEIN"/>
</dbReference>
<keyword evidence="7 8" id="KW-0539">Nucleus</keyword>
<dbReference type="GO" id="GO:0003684">
    <property type="term" value="F:damaged DNA binding"/>
    <property type="evidence" value="ECO:0007669"/>
    <property type="project" value="UniProtKB-UniRule"/>
</dbReference>
<dbReference type="InterPro" id="IPR029071">
    <property type="entry name" value="Ubiquitin-like_domsf"/>
</dbReference>
<keyword evidence="3" id="KW-0677">Repeat</keyword>
<accession>A0A6P8I2V1</accession>
<dbReference type="GO" id="GO:0043130">
    <property type="term" value="F:ubiquitin binding"/>
    <property type="evidence" value="ECO:0007669"/>
    <property type="project" value="UniProtKB-UniRule"/>
</dbReference>
<dbReference type="InterPro" id="IPR009060">
    <property type="entry name" value="UBA-like_sf"/>
</dbReference>
<dbReference type="InterPro" id="IPR015940">
    <property type="entry name" value="UBA"/>
</dbReference>
<dbReference type="CDD" id="cd14377">
    <property type="entry name" value="UBA1_Rad23"/>
    <property type="match status" value="1"/>
</dbReference>
<evidence type="ECO:0000256" key="3">
    <source>
        <dbReference type="ARBA" id="ARBA00022737"/>
    </source>
</evidence>
<dbReference type="GO" id="GO:0006289">
    <property type="term" value="P:nucleotide-excision repair"/>
    <property type="evidence" value="ECO:0007669"/>
    <property type="project" value="UniProtKB-UniRule"/>
</dbReference>
<dbReference type="GO" id="GO:0070628">
    <property type="term" value="F:proteasome binding"/>
    <property type="evidence" value="ECO:0007669"/>
    <property type="project" value="TreeGrafter"/>
</dbReference>
<evidence type="ECO:0000256" key="7">
    <source>
        <dbReference type="ARBA" id="ARBA00023242"/>
    </source>
</evidence>
<sequence>MLITFKTLQQQTFKLEFDENQLVLELKKKIESEKGKDGYPHNAIKLIYAGKILNDETPVKDYKIDEKSFVVIMVSKPKPAATPAPSTTAQPTTMPQATAAAATPTTQASSRPEQPEPKPVETKPVETKPVETKPVETSKEAETKPPSTETPTAPTQETSTASPSDPLMAAESVLATGSEYENLVSEIMSMGFERDLVVRALRASFNNPDRAVEYLMTEIPEIPDLQGESGEDQPSAPAARGQEAQEGNGSLDFLRNQPQFIQMRQMVQQNPSSLPTLLQQMGQSNPQLLQLISQRQEEFIQMLNEPVPEDASSAQPAAAQGRQQGTPGQVAPSAEGDQAAPPPGVSYIHITQTEKEAIERLKALGFNENMAVQAYFACDKNENLAANFLLSQGFDDD</sequence>